<dbReference type="AlphaFoldDB" id="W9WMV9"/>
<dbReference type="SMART" id="SM00554">
    <property type="entry name" value="FAS1"/>
    <property type="match status" value="2"/>
</dbReference>
<dbReference type="InterPro" id="IPR000782">
    <property type="entry name" value="FAS1_domain"/>
</dbReference>
<keyword evidence="4" id="KW-1185">Reference proteome</keyword>
<sequence length="480" mass="50626">MSFHFIIVLSALGIGPVATQHFQPSDTRPSWSWAWSPSAVHYTQPSWSAETPTWTPTVYTSEAWTSVAAYTPSVSIPTWPEDSSSWSPISYSSHTWSSETSVWSSWPTTIYPPHSWPSKTATWPSWPTSKSWSSVAWPSPSPSPSLPSLNDALIAAGAAKFAALIASDPVVSAAFAANVPTVFAPTDQFIDSTVNVTRFGKRATLTPAQQQQLLLHATQSQSEINGLRTPPGAVVPTKDTKANLKGSTQKVVSKPKNNTKTTSSKRWAPFILPRQDNTSTVDTLVDVYSGLGDSVGIITADIPFDGGLIHTTDGLFTLPLNLSSTAQTTGQTSFVSLASASNQTSILDATPLITVFIPTNEAFAAANISPSSSGISSILAGHVVQDFAGYLPSLADGSSYVTQSGATITVTIQGGDYFINNAKIVSSNLILENGVAHVIDAVLTPPIAPYTGGSTSIKDTGLAKSLVLALGVVMALAWTL</sequence>
<dbReference type="RefSeq" id="XP_007746322.1">
    <property type="nucleotide sequence ID" value="XM_007748132.1"/>
</dbReference>
<evidence type="ECO:0000313" key="4">
    <source>
        <dbReference type="Proteomes" id="UP000019471"/>
    </source>
</evidence>
<feature type="chain" id="PRO_5004932155" description="FAS1 domain-containing protein" evidence="1">
    <location>
        <begin position="20"/>
        <end position="480"/>
    </location>
</feature>
<dbReference type="InterPro" id="IPR036378">
    <property type="entry name" value="FAS1_dom_sf"/>
</dbReference>
<accession>W9WMV9</accession>
<evidence type="ECO:0000259" key="2">
    <source>
        <dbReference type="PROSITE" id="PS50213"/>
    </source>
</evidence>
<dbReference type="Proteomes" id="UP000019471">
    <property type="component" value="Unassembled WGS sequence"/>
</dbReference>
<evidence type="ECO:0000256" key="1">
    <source>
        <dbReference type="SAM" id="SignalP"/>
    </source>
</evidence>
<dbReference type="STRING" id="1182543.W9WMV9"/>
<feature type="domain" description="FAS1" evidence="2">
    <location>
        <begin position="318"/>
        <end position="443"/>
    </location>
</feature>
<dbReference type="OrthoDB" id="286301at2759"/>
<dbReference type="PANTHER" id="PTHR10900">
    <property type="entry name" value="PERIOSTIN-RELATED"/>
    <property type="match status" value="1"/>
</dbReference>
<proteinExistence type="predicted"/>
<dbReference type="PROSITE" id="PS50213">
    <property type="entry name" value="FAS1"/>
    <property type="match status" value="1"/>
</dbReference>
<name>W9WMV9_9EURO</name>
<dbReference type="GO" id="GO:0016236">
    <property type="term" value="P:macroautophagy"/>
    <property type="evidence" value="ECO:0007669"/>
    <property type="project" value="TreeGrafter"/>
</dbReference>
<dbReference type="HOGENOM" id="CLU_568580_0_0_1"/>
<gene>
    <name evidence="3" type="ORF">A1O5_07543</name>
</gene>
<feature type="signal peptide" evidence="1">
    <location>
        <begin position="1"/>
        <end position="19"/>
    </location>
</feature>
<dbReference type="EMBL" id="AMGX01000011">
    <property type="protein sequence ID" value="EXJ69507.1"/>
    <property type="molecule type" value="Genomic_DNA"/>
</dbReference>
<dbReference type="PANTHER" id="PTHR10900:SF77">
    <property type="entry name" value="FI19380P1"/>
    <property type="match status" value="1"/>
</dbReference>
<evidence type="ECO:0000313" key="3">
    <source>
        <dbReference type="EMBL" id="EXJ69507.1"/>
    </source>
</evidence>
<comment type="caution">
    <text evidence="3">The sequence shown here is derived from an EMBL/GenBank/DDBJ whole genome shotgun (WGS) entry which is preliminary data.</text>
</comment>
<dbReference type="InterPro" id="IPR050904">
    <property type="entry name" value="Adhesion/Biosynth-related"/>
</dbReference>
<dbReference type="GeneID" id="19192249"/>
<dbReference type="Pfam" id="PF02469">
    <property type="entry name" value="Fasciclin"/>
    <property type="match status" value="1"/>
</dbReference>
<organism evidence="3 4">
    <name type="scientific">Cladophialophora psammophila CBS 110553</name>
    <dbReference type="NCBI Taxonomy" id="1182543"/>
    <lineage>
        <taxon>Eukaryota</taxon>
        <taxon>Fungi</taxon>
        <taxon>Dikarya</taxon>
        <taxon>Ascomycota</taxon>
        <taxon>Pezizomycotina</taxon>
        <taxon>Eurotiomycetes</taxon>
        <taxon>Chaetothyriomycetidae</taxon>
        <taxon>Chaetothyriales</taxon>
        <taxon>Herpotrichiellaceae</taxon>
        <taxon>Cladophialophora</taxon>
    </lineage>
</organism>
<dbReference type="eggNOG" id="KOG1437">
    <property type="taxonomic scope" value="Eukaryota"/>
</dbReference>
<dbReference type="GO" id="GO:0000329">
    <property type="term" value="C:fungal-type vacuole membrane"/>
    <property type="evidence" value="ECO:0007669"/>
    <property type="project" value="TreeGrafter"/>
</dbReference>
<dbReference type="Gene3D" id="2.30.180.10">
    <property type="entry name" value="FAS1 domain"/>
    <property type="match status" value="2"/>
</dbReference>
<keyword evidence="1" id="KW-0732">Signal</keyword>
<reference evidence="3 4" key="1">
    <citation type="submission" date="2013-03" db="EMBL/GenBank/DDBJ databases">
        <title>The Genome Sequence of Cladophialophora psammophila CBS 110553.</title>
        <authorList>
            <consortium name="The Broad Institute Genomics Platform"/>
            <person name="Cuomo C."/>
            <person name="de Hoog S."/>
            <person name="Gorbushina A."/>
            <person name="Walker B."/>
            <person name="Young S.K."/>
            <person name="Zeng Q."/>
            <person name="Gargeya S."/>
            <person name="Fitzgerald M."/>
            <person name="Haas B."/>
            <person name="Abouelleil A."/>
            <person name="Allen A.W."/>
            <person name="Alvarado L."/>
            <person name="Arachchi H.M."/>
            <person name="Berlin A.M."/>
            <person name="Chapman S.B."/>
            <person name="Gainer-Dewar J."/>
            <person name="Goldberg J."/>
            <person name="Griggs A."/>
            <person name="Gujja S."/>
            <person name="Hansen M."/>
            <person name="Howarth C."/>
            <person name="Imamovic A."/>
            <person name="Ireland A."/>
            <person name="Larimer J."/>
            <person name="McCowan C."/>
            <person name="Murphy C."/>
            <person name="Pearson M."/>
            <person name="Poon T.W."/>
            <person name="Priest M."/>
            <person name="Roberts A."/>
            <person name="Saif S."/>
            <person name="Shea T."/>
            <person name="Sisk P."/>
            <person name="Sykes S."/>
            <person name="Wortman J."/>
            <person name="Nusbaum C."/>
            <person name="Birren B."/>
        </authorList>
    </citation>
    <scope>NUCLEOTIDE SEQUENCE [LARGE SCALE GENOMIC DNA]</scope>
    <source>
        <strain evidence="3 4">CBS 110553</strain>
    </source>
</reference>
<dbReference type="SUPFAM" id="SSF82153">
    <property type="entry name" value="FAS1 domain"/>
    <property type="match status" value="1"/>
</dbReference>
<protein>
    <recommendedName>
        <fullName evidence="2">FAS1 domain-containing protein</fullName>
    </recommendedName>
</protein>